<gene>
    <name evidence="5" type="ORF">CXX69_03610</name>
</gene>
<sequence length="598" mass="65586">MSAMTTPQYLLSNAEKYANENAISWKGPSGNWVNMTWSEFCGTAMGVSKSLLALGFQIDDKLSIYSYNRMEWYAAYAAANMCNGSAVGVYHTCSPDEVNWVVGNSDSKVVFVGHNPMDGGDADKKCSNRLLSVLDDLHKVEVAVVLDGVEMIDHPKAMSWSDFMSKGAGMPDSAVTDRISSIKPSDTAALIYTSGTTGNPKGVVLTHDNFEFEIWSVQQVTRYNQGDGYVSWLPCAHVFGQLADNHIWIRDAMHMRVVDNPLHSIDYCKEVQPHLFIGVPRIYEKVYSNLMAGLGSKLKLLRVPVLGGIIRKKARAAIGFSNTKYAITGAAPINPDILNLFQKLGIPLYEGYGMTETTAGATLNYDGNNKIGSVGKPMEGTELRIGDANENGEGEIQFNGRHVMAGYYRDPEATSETMTEDGWLKSGDLGRIDSDGYVYITGRIKEIYVSSAGKNIAPLVIEETMKGIPVVSQCMLIGDNRKFCSALFTLDVGAILRDVHGLDGATEVPKDPGEQLARLAELGHDLSEYTAVGSETHKQLEAAVAELNQKFSSPEQIKKFTVLPRDLNVDAGELTPTLKIRRKQIRENWADEIEAMYA</sequence>
<dbReference type="SUPFAM" id="SSF56801">
    <property type="entry name" value="Acetyl-CoA synthetase-like"/>
    <property type="match status" value="1"/>
</dbReference>
<evidence type="ECO:0000313" key="6">
    <source>
        <dbReference type="Proteomes" id="UP000248161"/>
    </source>
</evidence>
<dbReference type="PANTHER" id="PTHR43272">
    <property type="entry name" value="LONG-CHAIN-FATTY-ACID--COA LIGASE"/>
    <property type="match status" value="1"/>
</dbReference>
<dbReference type="EMBL" id="PSPG01000006">
    <property type="protein sequence ID" value="PXF21703.1"/>
    <property type="molecule type" value="Genomic_DNA"/>
</dbReference>
<keyword evidence="3" id="KW-0443">Lipid metabolism</keyword>
<dbReference type="Proteomes" id="UP000248161">
    <property type="component" value="Unassembled WGS sequence"/>
</dbReference>
<dbReference type="GO" id="GO:0004467">
    <property type="term" value="F:long-chain fatty acid-CoA ligase activity"/>
    <property type="evidence" value="ECO:0007669"/>
    <property type="project" value="TreeGrafter"/>
</dbReference>
<dbReference type="PROSITE" id="PS00455">
    <property type="entry name" value="AMP_BINDING"/>
    <property type="match status" value="1"/>
</dbReference>
<dbReference type="InterPro" id="IPR000873">
    <property type="entry name" value="AMP-dep_synth/lig_dom"/>
</dbReference>
<keyword evidence="2" id="KW-0276">Fatty acid metabolism</keyword>
<evidence type="ECO:0000256" key="1">
    <source>
        <dbReference type="ARBA" id="ARBA00022598"/>
    </source>
</evidence>
<dbReference type="CDD" id="cd05907">
    <property type="entry name" value="VL_LC_FACS_like"/>
    <property type="match status" value="1"/>
</dbReference>
<feature type="domain" description="AMP-dependent synthetase/ligase" evidence="4">
    <location>
        <begin position="13"/>
        <end position="408"/>
    </location>
</feature>
<dbReference type="Gene3D" id="3.40.50.12780">
    <property type="entry name" value="N-terminal domain of ligase-like"/>
    <property type="match status" value="1"/>
</dbReference>
<proteinExistence type="predicted"/>
<keyword evidence="1" id="KW-0436">Ligase</keyword>
<protein>
    <recommendedName>
        <fullName evidence="4">AMP-dependent synthetase/ligase domain-containing protein</fullName>
    </recommendedName>
</protein>
<evidence type="ECO:0000259" key="4">
    <source>
        <dbReference type="Pfam" id="PF00501"/>
    </source>
</evidence>
<dbReference type="GO" id="GO:0016020">
    <property type="term" value="C:membrane"/>
    <property type="evidence" value="ECO:0007669"/>
    <property type="project" value="TreeGrafter"/>
</dbReference>
<dbReference type="InterPro" id="IPR042099">
    <property type="entry name" value="ANL_N_sf"/>
</dbReference>
<evidence type="ECO:0000313" key="5">
    <source>
        <dbReference type="EMBL" id="PXF21703.1"/>
    </source>
</evidence>
<evidence type="ECO:0000256" key="3">
    <source>
        <dbReference type="ARBA" id="ARBA00023098"/>
    </source>
</evidence>
<accession>A0A2V3HRG8</accession>
<organism evidence="5 6">
    <name type="scientific">Candidatus Thalassarchaeum betae</name>
    <dbReference type="NCBI Taxonomy" id="2599289"/>
    <lineage>
        <taxon>Archaea</taxon>
        <taxon>Methanobacteriati</taxon>
        <taxon>Thermoplasmatota</taxon>
        <taxon>Candidatus Poseidoniia</taxon>
        <taxon>Candidatus Poseidoniales</taxon>
        <taxon>Candidatus Thalassarchaeaceae</taxon>
        <taxon>Candidatus Thalassarchaeum</taxon>
    </lineage>
</organism>
<comment type="caution">
    <text evidence="5">The sequence shown here is derived from an EMBL/GenBank/DDBJ whole genome shotgun (WGS) entry which is preliminary data.</text>
</comment>
<dbReference type="InterPro" id="IPR020845">
    <property type="entry name" value="AMP-binding_CS"/>
</dbReference>
<dbReference type="AlphaFoldDB" id="A0A2V3HRG8"/>
<name>A0A2V3HRG8_9ARCH</name>
<reference evidence="5 6" key="1">
    <citation type="journal article" date="2015" name="Nat. Commun.">
        <title>Genomic and transcriptomic evidence for scavenging of diverse organic compounds by widespread deep-sea archaea.</title>
        <authorList>
            <person name="Li M."/>
            <person name="Baker B.J."/>
            <person name="Anantharaman K."/>
            <person name="Jain S."/>
            <person name="Breier J.A."/>
            <person name="Dick G.J."/>
        </authorList>
    </citation>
    <scope>NUCLEOTIDE SEQUENCE [LARGE SCALE GENOMIC DNA]</scope>
    <source>
        <strain evidence="5">Cayman_51_deep</strain>
    </source>
</reference>
<dbReference type="Pfam" id="PF00501">
    <property type="entry name" value="AMP-binding"/>
    <property type="match status" value="1"/>
</dbReference>
<evidence type="ECO:0000256" key="2">
    <source>
        <dbReference type="ARBA" id="ARBA00022832"/>
    </source>
</evidence>
<dbReference type="PANTHER" id="PTHR43272:SF32">
    <property type="entry name" value="AMP-DEPENDENT SYNTHETASE_LIGASE DOMAIN-CONTAINING PROTEIN"/>
    <property type="match status" value="1"/>
</dbReference>